<dbReference type="Proteomes" id="UP001202831">
    <property type="component" value="Unassembled WGS sequence"/>
</dbReference>
<dbReference type="PROSITE" id="PS51278">
    <property type="entry name" value="GATASE_TYPE_2"/>
    <property type="match status" value="1"/>
</dbReference>
<protein>
    <recommendedName>
        <fullName evidence="3">Glutamine--fructose-6-phosphate aminotransferase [isomerizing]</fullName>
        <ecNumber evidence="2">2.6.1.16</ecNumber>
    </recommendedName>
</protein>
<organism evidence="11 12">
    <name type="scientific">Shewanella corallii</name>
    <dbReference type="NCBI Taxonomy" id="560080"/>
    <lineage>
        <taxon>Bacteria</taxon>
        <taxon>Pseudomonadati</taxon>
        <taxon>Pseudomonadota</taxon>
        <taxon>Gammaproteobacteria</taxon>
        <taxon>Alteromonadales</taxon>
        <taxon>Shewanellaceae</taxon>
        <taxon>Shewanella</taxon>
    </lineage>
</organism>
<dbReference type="SUPFAM" id="SSF53697">
    <property type="entry name" value="SIS domain"/>
    <property type="match status" value="1"/>
</dbReference>
<dbReference type="Gene3D" id="3.60.20.10">
    <property type="entry name" value="Glutamine Phosphoribosylpyrophosphate, subunit 1, domain 1"/>
    <property type="match status" value="1"/>
</dbReference>
<dbReference type="SUPFAM" id="SSF56235">
    <property type="entry name" value="N-terminal nucleophile aminohydrolases (Ntn hydrolases)"/>
    <property type="match status" value="1"/>
</dbReference>
<dbReference type="Pfam" id="PF01380">
    <property type="entry name" value="SIS"/>
    <property type="match status" value="2"/>
</dbReference>
<dbReference type="EMBL" id="JAKIKT010000003">
    <property type="protein sequence ID" value="MCL2914040.1"/>
    <property type="molecule type" value="Genomic_DNA"/>
</dbReference>
<dbReference type="InterPro" id="IPR035466">
    <property type="entry name" value="GlmS/AgaS_SIS"/>
</dbReference>
<dbReference type="Gene3D" id="3.40.50.10490">
    <property type="entry name" value="Glucose-6-phosphate isomerase like protein, domain 1"/>
    <property type="match status" value="2"/>
</dbReference>
<dbReference type="InterPro" id="IPR029055">
    <property type="entry name" value="Ntn_hydrolases_N"/>
</dbReference>
<name>A0ABT0N6N1_9GAMM</name>
<dbReference type="Pfam" id="PF13522">
    <property type="entry name" value="GATase_6"/>
    <property type="match status" value="1"/>
</dbReference>
<feature type="domain" description="SIS" evidence="10">
    <location>
        <begin position="460"/>
        <end position="602"/>
    </location>
</feature>
<dbReference type="NCBIfam" id="NF001484">
    <property type="entry name" value="PRK00331.1"/>
    <property type="match status" value="1"/>
</dbReference>
<proteinExistence type="predicted"/>
<evidence type="ECO:0000256" key="2">
    <source>
        <dbReference type="ARBA" id="ARBA00012916"/>
    </source>
</evidence>
<evidence type="ECO:0000256" key="6">
    <source>
        <dbReference type="ARBA" id="ARBA00022679"/>
    </source>
</evidence>
<sequence>MCGIYGAISTQSVTPSLLEGLNALSYRGYDSSGLVVGGETGLQLRRSEGKIDNLVKLLGNSPLDGGIGIAHTRWATHGDCSTRNAHPHMTADVAVVHNGIIENYQSLRAEMSAEGMTFESDTDSEVIPVMISFYLAQGMAPQQALCQSLCRLEGSYAIAAIFSSQPDRLYAARKDSSLIIAQGQAGIMLASDVVALGNSAELICPLTDGQLAVIASEGVRLYQTSPQNTQIQIDNIPWQPAPKLDVADGKQGFEHFMLKEIYEQGDVIERILNHYLDINGRQLNTGLQPGQSAAIEALNIVACGTSYYAACTARYWLESIAGIPTDTDLASEFRYRNRPMSSHTSNLFISQSGETADTLAALRYAKAIGCPCLSMNNVPTSTMALESDTILPTLAGPEIGVASTKAFMAQLTVLLLLSMDCARHNGSMDFDQELSLIKALHQLPSLFHRQLLTQEPIIRLAQMMATSDHALFIGRGQAWPLAQEGALKLKEISYIHAEAYAAGELKHGPIALVDEQMPVVVIAPPDELQPKTLSNLREVASRGGKIILIADSQAVEASSEFITAAIPMPLVDPVLFPLLYTLPLQLLAYHVAKEKGLDIDKPRNLAKSVTVE</sequence>
<evidence type="ECO:0000259" key="10">
    <source>
        <dbReference type="PROSITE" id="PS51464"/>
    </source>
</evidence>
<dbReference type="PROSITE" id="PS51464">
    <property type="entry name" value="SIS"/>
    <property type="match status" value="2"/>
</dbReference>
<evidence type="ECO:0000256" key="4">
    <source>
        <dbReference type="ARBA" id="ARBA00022490"/>
    </source>
</evidence>
<keyword evidence="12" id="KW-1185">Reference proteome</keyword>
<dbReference type="NCBIfam" id="TIGR01135">
    <property type="entry name" value="glmS"/>
    <property type="match status" value="1"/>
</dbReference>
<keyword evidence="5 11" id="KW-0032">Aminotransferase</keyword>
<dbReference type="InterPro" id="IPR017932">
    <property type="entry name" value="GATase_2_dom"/>
</dbReference>
<evidence type="ECO:0000313" key="11">
    <source>
        <dbReference type="EMBL" id="MCL2914040.1"/>
    </source>
</evidence>
<keyword evidence="8" id="KW-0315">Glutamine amidotransferase</keyword>
<dbReference type="PANTHER" id="PTHR10937:SF0">
    <property type="entry name" value="GLUTAMINE--FRUCTOSE-6-PHOSPHATE TRANSAMINASE (ISOMERIZING)"/>
    <property type="match status" value="1"/>
</dbReference>
<dbReference type="RefSeq" id="WP_249248769.1">
    <property type="nucleotide sequence ID" value="NZ_JAKIKT010000003.1"/>
</dbReference>
<evidence type="ECO:0000256" key="5">
    <source>
        <dbReference type="ARBA" id="ARBA00022576"/>
    </source>
</evidence>
<dbReference type="GO" id="GO:0004360">
    <property type="term" value="F:glutamine-fructose-6-phosphate transaminase (isomerizing) activity"/>
    <property type="evidence" value="ECO:0007669"/>
    <property type="project" value="UniProtKB-EC"/>
</dbReference>
<evidence type="ECO:0000256" key="7">
    <source>
        <dbReference type="ARBA" id="ARBA00022737"/>
    </source>
</evidence>
<feature type="domain" description="Glutamine amidotransferase type-2" evidence="9">
    <location>
        <begin position="2"/>
        <end position="217"/>
    </location>
</feature>
<reference evidence="11 12" key="1">
    <citation type="submission" date="2022-01" db="EMBL/GenBank/DDBJ databases">
        <title>Whole genome-based taxonomy of the Shewanellaceae.</title>
        <authorList>
            <person name="Martin-Rodriguez A.J."/>
        </authorList>
    </citation>
    <scope>NUCLEOTIDE SEQUENCE [LARGE SCALE GENOMIC DNA]</scope>
    <source>
        <strain evidence="11 12">DSM 21332</strain>
    </source>
</reference>
<evidence type="ECO:0000313" key="12">
    <source>
        <dbReference type="Proteomes" id="UP001202831"/>
    </source>
</evidence>
<dbReference type="InterPro" id="IPR005855">
    <property type="entry name" value="GFAT"/>
</dbReference>
<comment type="caution">
    <text evidence="11">The sequence shown here is derived from an EMBL/GenBank/DDBJ whole genome shotgun (WGS) entry which is preliminary data.</text>
</comment>
<dbReference type="InterPro" id="IPR047084">
    <property type="entry name" value="GFAT_N"/>
</dbReference>
<dbReference type="EC" id="2.6.1.16" evidence="2"/>
<dbReference type="CDD" id="cd05008">
    <property type="entry name" value="SIS_GlmS_GlmD_1"/>
    <property type="match status" value="1"/>
</dbReference>
<dbReference type="PANTHER" id="PTHR10937">
    <property type="entry name" value="GLUCOSAMINE--FRUCTOSE-6-PHOSPHATE AMINOTRANSFERASE, ISOMERIZING"/>
    <property type="match status" value="1"/>
</dbReference>
<evidence type="ECO:0000256" key="8">
    <source>
        <dbReference type="ARBA" id="ARBA00022962"/>
    </source>
</evidence>
<evidence type="ECO:0000256" key="1">
    <source>
        <dbReference type="ARBA" id="ARBA00001031"/>
    </source>
</evidence>
<keyword evidence="4" id="KW-0963">Cytoplasm</keyword>
<feature type="domain" description="SIS" evidence="10">
    <location>
        <begin position="287"/>
        <end position="427"/>
    </location>
</feature>
<dbReference type="CDD" id="cd00714">
    <property type="entry name" value="GFAT"/>
    <property type="match status" value="1"/>
</dbReference>
<accession>A0ABT0N6N1</accession>
<comment type="catalytic activity">
    <reaction evidence="1">
        <text>D-fructose 6-phosphate + L-glutamine = D-glucosamine 6-phosphate + L-glutamate</text>
        <dbReference type="Rhea" id="RHEA:13237"/>
        <dbReference type="ChEBI" id="CHEBI:29985"/>
        <dbReference type="ChEBI" id="CHEBI:58359"/>
        <dbReference type="ChEBI" id="CHEBI:58725"/>
        <dbReference type="ChEBI" id="CHEBI:61527"/>
        <dbReference type="EC" id="2.6.1.16"/>
    </reaction>
</comment>
<keyword evidence="7" id="KW-0677">Repeat</keyword>
<dbReference type="InterPro" id="IPR046348">
    <property type="entry name" value="SIS_dom_sf"/>
</dbReference>
<dbReference type="InterPro" id="IPR035490">
    <property type="entry name" value="GlmS/FrlB_SIS"/>
</dbReference>
<gene>
    <name evidence="11" type="primary">glmS</name>
    <name evidence="11" type="ORF">L2725_09590</name>
</gene>
<keyword evidence="6 11" id="KW-0808">Transferase</keyword>
<evidence type="ECO:0000256" key="3">
    <source>
        <dbReference type="ARBA" id="ARBA00016090"/>
    </source>
</evidence>
<dbReference type="InterPro" id="IPR001347">
    <property type="entry name" value="SIS_dom"/>
</dbReference>
<dbReference type="CDD" id="cd05009">
    <property type="entry name" value="SIS_GlmS_GlmD_2"/>
    <property type="match status" value="1"/>
</dbReference>
<evidence type="ECO:0000259" key="9">
    <source>
        <dbReference type="PROSITE" id="PS51278"/>
    </source>
</evidence>